<evidence type="ECO:0000313" key="2">
    <source>
        <dbReference type="Proteomes" id="UP000673691"/>
    </source>
</evidence>
<gene>
    <name evidence="1" type="ORF">BJ554DRAFT_6050</name>
</gene>
<proteinExistence type="predicted"/>
<comment type="caution">
    <text evidence="1">The sequence shown here is derived from an EMBL/GenBank/DDBJ whole genome shotgun (WGS) entry which is preliminary data.</text>
</comment>
<name>A0A8H8DKI4_9FUNG</name>
<reference evidence="1 2" key="1">
    <citation type="journal article" name="Sci. Rep.">
        <title>Genome-scale phylogenetic analyses confirm Olpidium as the closest living zoosporic fungus to the non-flagellated, terrestrial fungi.</title>
        <authorList>
            <person name="Chang Y."/>
            <person name="Rochon D."/>
            <person name="Sekimoto S."/>
            <person name="Wang Y."/>
            <person name="Chovatia M."/>
            <person name="Sandor L."/>
            <person name="Salamov A."/>
            <person name="Grigoriev I.V."/>
            <person name="Stajich J.E."/>
            <person name="Spatafora J.W."/>
        </authorList>
    </citation>
    <scope>NUCLEOTIDE SEQUENCE [LARGE SCALE GENOMIC DNA]</scope>
    <source>
        <strain evidence="1">S191</strain>
    </source>
</reference>
<dbReference type="EMBL" id="JAEFCI010003251">
    <property type="protein sequence ID" value="KAG5461706.1"/>
    <property type="molecule type" value="Genomic_DNA"/>
</dbReference>
<evidence type="ECO:0000313" key="1">
    <source>
        <dbReference type="EMBL" id="KAG5461706.1"/>
    </source>
</evidence>
<sequence>MHNENEYQLKRANKQLRERFFFKFYPASRTSQLAQPDSAVVLTVSPMTGKSDQVVYDFFKRSSSRPIHPHDSGVTAIMQNT</sequence>
<organism evidence="1 2">
    <name type="scientific">Olpidium bornovanus</name>
    <dbReference type="NCBI Taxonomy" id="278681"/>
    <lineage>
        <taxon>Eukaryota</taxon>
        <taxon>Fungi</taxon>
        <taxon>Fungi incertae sedis</taxon>
        <taxon>Olpidiomycota</taxon>
        <taxon>Olpidiomycotina</taxon>
        <taxon>Olpidiomycetes</taxon>
        <taxon>Olpidiales</taxon>
        <taxon>Olpidiaceae</taxon>
        <taxon>Olpidium</taxon>
    </lineage>
</organism>
<dbReference type="AlphaFoldDB" id="A0A8H8DKI4"/>
<accession>A0A8H8DKI4</accession>
<protein>
    <submittedName>
        <fullName evidence="1">Uncharacterized protein</fullName>
    </submittedName>
</protein>
<dbReference type="Proteomes" id="UP000673691">
    <property type="component" value="Unassembled WGS sequence"/>
</dbReference>
<keyword evidence="2" id="KW-1185">Reference proteome</keyword>